<feature type="domain" description="PLD phosphodiesterase" evidence="11">
    <location>
        <begin position="435"/>
        <end position="462"/>
    </location>
</feature>
<dbReference type="PANTHER" id="PTHR18896">
    <property type="entry name" value="PHOSPHOLIPASE D"/>
    <property type="match status" value="1"/>
</dbReference>
<feature type="region of interest" description="Disordered" evidence="10">
    <location>
        <begin position="281"/>
        <end position="313"/>
    </location>
</feature>
<keyword evidence="5" id="KW-0964">Secreted</keyword>
<dbReference type="PROSITE" id="PS50035">
    <property type="entry name" value="PLD"/>
    <property type="match status" value="2"/>
</dbReference>
<evidence type="ECO:0000256" key="6">
    <source>
        <dbReference type="ARBA" id="ARBA00022737"/>
    </source>
</evidence>
<comment type="subcellular location">
    <subcellularLocation>
        <location evidence="3">Secreted</location>
    </subcellularLocation>
</comment>
<gene>
    <name evidence="12" type="ORF">CVT23_21440</name>
</gene>
<dbReference type="Proteomes" id="UP000229498">
    <property type="component" value="Unassembled WGS sequence"/>
</dbReference>
<evidence type="ECO:0000313" key="12">
    <source>
        <dbReference type="EMBL" id="PJK27486.1"/>
    </source>
</evidence>
<comment type="catalytic activity">
    <reaction evidence="1">
        <text>a 1,2-diacyl-sn-glycero-3-phosphocholine + H2O = a 1,2-diacyl-sn-glycero-3-phosphate + choline + H(+)</text>
        <dbReference type="Rhea" id="RHEA:14445"/>
        <dbReference type="ChEBI" id="CHEBI:15354"/>
        <dbReference type="ChEBI" id="CHEBI:15377"/>
        <dbReference type="ChEBI" id="CHEBI:15378"/>
        <dbReference type="ChEBI" id="CHEBI:57643"/>
        <dbReference type="ChEBI" id="CHEBI:58608"/>
        <dbReference type="EC" id="3.1.4.4"/>
    </reaction>
</comment>
<evidence type="ECO:0000256" key="4">
    <source>
        <dbReference type="ARBA" id="ARBA00018392"/>
    </source>
</evidence>
<comment type="caution">
    <text evidence="12">The sequence shown here is derived from an EMBL/GenBank/DDBJ whole genome shotgun (WGS) entry which is preliminary data.</text>
</comment>
<evidence type="ECO:0000259" key="11">
    <source>
        <dbReference type="PROSITE" id="PS50035"/>
    </source>
</evidence>
<keyword evidence="13" id="KW-1185">Reference proteome</keyword>
<organism evidence="12 13">
    <name type="scientific">Minwuia thermotolerans</name>
    <dbReference type="NCBI Taxonomy" id="2056226"/>
    <lineage>
        <taxon>Bacteria</taxon>
        <taxon>Pseudomonadati</taxon>
        <taxon>Pseudomonadota</taxon>
        <taxon>Alphaproteobacteria</taxon>
        <taxon>Minwuiales</taxon>
        <taxon>Minwuiaceae</taxon>
        <taxon>Minwuia</taxon>
    </lineage>
</organism>
<comment type="function">
    <text evidence="2">Could be a virulence factor.</text>
</comment>
<evidence type="ECO:0000256" key="2">
    <source>
        <dbReference type="ARBA" id="ARBA00003145"/>
    </source>
</evidence>
<sequence length="552" mass="61601">MHGPAFQEGHRVQPLIEAEETYAAIETAIDRAEDEVLMAYWTLTPDLDLVTDRAENWEALLSRAVGRGVRFRVLLADFDPVFTPTLHRSAWRTYRRLMDLSGPSNRAEATLQVMCSQNPVRPGLPEIVAGNVAAQFRIGRLIERLAASAEEGGGGGDAARRAFATAPGLWRHIVRRGDRFVRRQPRPANLLPGTHHEKLCIVDRRTAFVGGLDIGERRYDTLRHDRETPWHDLACRLEGPAVALLTHHFVDRWNVELEAFRDFMDDLPDFEEKADVRPAELRPMTDGAEAAGGTGAEGEVAVATSRSGGESPAALDVDRRITSISAAIEEIVGAARRFLYIETQYLRARSVTDRLIRAARENPELEIILLLPLAPDRLDPDAGWSTPTRHGHWLQYRNIRRLRRALGERVGVFTLVSRQPAGDDDAPEDTVLGARGIYVHAKTIVADDRIAMVGSANLNGRSLALDTEAAILWRQPAAVREFRQRLWHHHLGFAMPDDFDPARHSALALWNRAAAVNMRAGITARPGFAIALENGRARRKARPSPFVRSRYV</sequence>
<name>A0A2M9FVK5_9PROT</name>
<dbReference type="PANTHER" id="PTHR18896:SF76">
    <property type="entry name" value="PHOSPHOLIPASE"/>
    <property type="match status" value="1"/>
</dbReference>
<dbReference type="Pfam" id="PF00614">
    <property type="entry name" value="PLDc"/>
    <property type="match status" value="1"/>
</dbReference>
<evidence type="ECO:0000256" key="1">
    <source>
        <dbReference type="ARBA" id="ARBA00000798"/>
    </source>
</evidence>
<evidence type="ECO:0000256" key="5">
    <source>
        <dbReference type="ARBA" id="ARBA00022525"/>
    </source>
</evidence>
<dbReference type="SUPFAM" id="SSF56024">
    <property type="entry name" value="Phospholipase D/nuclease"/>
    <property type="match status" value="2"/>
</dbReference>
<dbReference type="RefSeq" id="WP_109795199.1">
    <property type="nucleotide sequence ID" value="NZ_PHIG01000063.1"/>
</dbReference>
<dbReference type="GO" id="GO:0009395">
    <property type="term" value="P:phospholipid catabolic process"/>
    <property type="evidence" value="ECO:0007669"/>
    <property type="project" value="TreeGrafter"/>
</dbReference>
<dbReference type="EMBL" id="PHIG01000063">
    <property type="protein sequence ID" value="PJK27486.1"/>
    <property type="molecule type" value="Genomic_DNA"/>
</dbReference>
<keyword evidence="6" id="KW-0677">Repeat</keyword>
<evidence type="ECO:0000313" key="13">
    <source>
        <dbReference type="Proteomes" id="UP000229498"/>
    </source>
</evidence>
<evidence type="ECO:0000256" key="10">
    <source>
        <dbReference type="SAM" id="MobiDB-lite"/>
    </source>
</evidence>
<reference evidence="12 13" key="1">
    <citation type="submission" date="2017-11" db="EMBL/GenBank/DDBJ databases">
        <title>Draft genome sequence of Rhizobiales bacterium SY3-13.</title>
        <authorList>
            <person name="Sun C."/>
        </authorList>
    </citation>
    <scope>NUCLEOTIDE SEQUENCE [LARGE SCALE GENOMIC DNA]</scope>
    <source>
        <strain evidence="12 13">SY3-13</strain>
    </source>
</reference>
<keyword evidence="8" id="KW-0443">Lipid metabolism</keyword>
<dbReference type="AlphaFoldDB" id="A0A2M9FVK5"/>
<proteinExistence type="predicted"/>
<accession>A0A2M9FVK5</accession>
<evidence type="ECO:0000256" key="3">
    <source>
        <dbReference type="ARBA" id="ARBA00004613"/>
    </source>
</evidence>
<dbReference type="InterPro" id="IPR001736">
    <property type="entry name" value="PLipase_D/transphosphatidylase"/>
</dbReference>
<dbReference type="InterPro" id="IPR015679">
    <property type="entry name" value="PLipase_D_fam"/>
</dbReference>
<evidence type="ECO:0000256" key="9">
    <source>
        <dbReference type="ARBA" id="ARBA00029594"/>
    </source>
</evidence>
<dbReference type="SMART" id="SM00155">
    <property type="entry name" value="PLDc"/>
    <property type="match status" value="2"/>
</dbReference>
<dbReference type="Pfam" id="PF13091">
    <property type="entry name" value="PLDc_2"/>
    <property type="match status" value="1"/>
</dbReference>
<dbReference type="OrthoDB" id="8828485at2"/>
<protein>
    <recommendedName>
        <fullName evidence="4">Phospholipase D</fullName>
    </recommendedName>
    <alternativeName>
        <fullName evidence="9">Choline phosphatase</fullName>
    </alternativeName>
</protein>
<evidence type="ECO:0000256" key="7">
    <source>
        <dbReference type="ARBA" id="ARBA00022801"/>
    </source>
</evidence>
<dbReference type="InterPro" id="IPR025202">
    <property type="entry name" value="PLD-like_dom"/>
</dbReference>
<evidence type="ECO:0000256" key="8">
    <source>
        <dbReference type="ARBA" id="ARBA00023098"/>
    </source>
</evidence>
<dbReference type="Gene3D" id="3.30.870.10">
    <property type="entry name" value="Endonuclease Chain A"/>
    <property type="match status" value="2"/>
</dbReference>
<dbReference type="GO" id="GO:0004630">
    <property type="term" value="F:phospholipase D activity"/>
    <property type="evidence" value="ECO:0007669"/>
    <property type="project" value="UniProtKB-EC"/>
</dbReference>
<keyword evidence="7" id="KW-0378">Hydrolase</keyword>
<feature type="domain" description="PLD phosphodiesterase" evidence="11">
    <location>
        <begin position="191"/>
        <end position="218"/>
    </location>
</feature>
<dbReference type="GO" id="GO:0005576">
    <property type="term" value="C:extracellular region"/>
    <property type="evidence" value="ECO:0007669"/>
    <property type="project" value="UniProtKB-SubCell"/>
</dbReference>